<dbReference type="Proteomes" id="UP000188354">
    <property type="component" value="Chromosome LG08"/>
</dbReference>
<protein>
    <submittedName>
        <fullName evidence="1">Uncharacterized protein</fullName>
    </submittedName>
</protein>
<sequence length="80" mass="8728">MEKRIIHQKCIVVLNGASWILHQKCSAISKTAIGIGIEGANANGHQVQEVHEPMNEAKDNAVLVDAQPIKKKCNETNVIT</sequence>
<dbReference type="Gramene" id="OIW06962">
    <property type="protein sequence ID" value="OIW06962"/>
    <property type="gene ID" value="TanjilG_18350"/>
</dbReference>
<reference evidence="1 2" key="1">
    <citation type="journal article" date="2017" name="Plant Biotechnol. J.">
        <title>A comprehensive draft genome sequence for lupin (Lupinus angustifolius), an emerging health food: insights into plant-microbe interactions and legume evolution.</title>
        <authorList>
            <person name="Hane J.K."/>
            <person name="Ming Y."/>
            <person name="Kamphuis L.G."/>
            <person name="Nelson M.N."/>
            <person name="Garg G."/>
            <person name="Atkins C.A."/>
            <person name="Bayer P.E."/>
            <person name="Bravo A."/>
            <person name="Bringans S."/>
            <person name="Cannon S."/>
            <person name="Edwards D."/>
            <person name="Foley R."/>
            <person name="Gao L.L."/>
            <person name="Harrison M.J."/>
            <person name="Huang W."/>
            <person name="Hurgobin B."/>
            <person name="Li S."/>
            <person name="Liu C.W."/>
            <person name="McGrath A."/>
            <person name="Morahan G."/>
            <person name="Murray J."/>
            <person name="Weller J."/>
            <person name="Jian J."/>
            <person name="Singh K.B."/>
        </authorList>
    </citation>
    <scope>NUCLEOTIDE SEQUENCE [LARGE SCALE GENOMIC DNA]</scope>
    <source>
        <strain evidence="2">cv. Tanjil</strain>
        <tissue evidence="1">Whole plant</tissue>
    </source>
</reference>
<accession>A0A1J7HKK7</accession>
<gene>
    <name evidence="1" type="ORF">TanjilG_18350</name>
</gene>
<keyword evidence="2" id="KW-1185">Reference proteome</keyword>
<organism evidence="1 2">
    <name type="scientific">Lupinus angustifolius</name>
    <name type="common">Narrow-leaved blue lupine</name>
    <dbReference type="NCBI Taxonomy" id="3871"/>
    <lineage>
        <taxon>Eukaryota</taxon>
        <taxon>Viridiplantae</taxon>
        <taxon>Streptophyta</taxon>
        <taxon>Embryophyta</taxon>
        <taxon>Tracheophyta</taxon>
        <taxon>Spermatophyta</taxon>
        <taxon>Magnoliopsida</taxon>
        <taxon>eudicotyledons</taxon>
        <taxon>Gunneridae</taxon>
        <taxon>Pentapetalae</taxon>
        <taxon>rosids</taxon>
        <taxon>fabids</taxon>
        <taxon>Fabales</taxon>
        <taxon>Fabaceae</taxon>
        <taxon>Papilionoideae</taxon>
        <taxon>50 kb inversion clade</taxon>
        <taxon>genistoids sensu lato</taxon>
        <taxon>core genistoids</taxon>
        <taxon>Genisteae</taxon>
        <taxon>Lupinus</taxon>
    </lineage>
</organism>
<evidence type="ECO:0000313" key="2">
    <source>
        <dbReference type="Proteomes" id="UP000188354"/>
    </source>
</evidence>
<dbReference type="AlphaFoldDB" id="A0A1J7HKK7"/>
<proteinExistence type="predicted"/>
<dbReference type="EMBL" id="CM007368">
    <property type="protein sequence ID" value="OIW06962.1"/>
    <property type="molecule type" value="Genomic_DNA"/>
</dbReference>
<name>A0A1J7HKK7_LUPAN</name>
<evidence type="ECO:0000313" key="1">
    <source>
        <dbReference type="EMBL" id="OIW06962.1"/>
    </source>
</evidence>